<dbReference type="Pfam" id="PF06738">
    <property type="entry name" value="ThrE"/>
    <property type="match status" value="1"/>
</dbReference>
<evidence type="ECO:0000256" key="6">
    <source>
        <dbReference type="SAM" id="Phobius"/>
    </source>
</evidence>
<proteinExistence type="inferred from homology"/>
<evidence type="ECO:0000256" key="5">
    <source>
        <dbReference type="ARBA" id="ARBA00034125"/>
    </source>
</evidence>
<dbReference type="Proteomes" id="UP000241074">
    <property type="component" value="Chromosome"/>
</dbReference>
<feature type="transmembrane region" description="Helical" evidence="6">
    <location>
        <begin position="148"/>
        <end position="165"/>
    </location>
</feature>
<feature type="transmembrane region" description="Helical" evidence="6">
    <location>
        <begin position="124"/>
        <end position="142"/>
    </location>
</feature>
<dbReference type="InterPro" id="IPR024528">
    <property type="entry name" value="ThrE_2"/>
</dbReference>
<feature type="transmembrane region" description="Helical" evidence="6">
    <location>
        <begin position="274"/>
        <end position="291"/>
    </location>
</feature>
<feature type="transmembrane region" description="Helical" evidence="6">
    <location>
        <begin position="202"/>
        <end position="223"/>
    </location>
</feature>
<sequence length="410" mass="43141">MQAALFEAKVRFVSELAKRLHQYGTSAPRLESAIDSVSTRLGLSCNSLSTPTSIILSIGSLEDGPDALPRFTQVLRVEPGEVNLRRLSETDDIAERVYHGQLDVAQGLKLLQNLRSGLSRKAEVLQVLCFAIASTTVSVLLGGGLGDVLTATCFGLIIGLLGTLAGRIESFAASFELVAAFIATFGASLVAAHWVAINVRSVVIAALIVLLPGLMLTTAVVELSSRHLVAGSVRLMGASAILLKLAVGAAAGFQLAKTLHLGEAAAVTPALPSYASWIALLAGTYSFAILFQAAKRDIPLAMASAWLGYLCTTYAGQAYGQEFGVFFAGLVVACASNLFARLKNRPGAIVRVPGIILLVPGSVGFRSLFFVFERDVYLGLDMAFSLVVLLASLVAGLLLGNVLLPPRRSL</sequence>
<feature type="domain" description="Threonine/serine exporter-like N-terminal" evidence="7">
    <location>
        <begin position="11"/>
        <end position="255"/>
    </location>
</feature>
<comment type="similarity">
    <text evidence="5">Belongs to the ThrE exporter (TC 2.A.79) family.</text>
</comment>
<accession>A0A2P1PW38</accession>
<dbReference type="EMBL" id="CP027860">
    <property type="protein sequence ID" value="AVP99046.1"/>
    <property type="molecule type" value="Genomic_DNA"/>
</dbReference>
<dbReference type="GO" id="GO:0016020">
    <property type="term" value="C:membrane"/>
    <property type="evidence" value="ECO:0007669"/>
    <property type="project" value="UniProtKB-SubCell"/>
</dbReference>
<feature type="transmembrane region" description="Helical" evidence="6">
    <location>
        <begin position="177"/>
        <end position="196"/>
    </location>
</feature>
<evidence type="ECO:0000256" key="4">
    <source>
        <dbReference type="ARBA" id="ARBA00023136"/>
    </source>
</evidence>
<dbReference type="GO" id="GO:0022857">
    <property type="term" value="F:transmembrane transporter activity"/>
    <property type="evidence" value="ECO:0007669"/>
    <property type="project" value="InterPro"/>
</dbReference>
<dbReference type="PANTHER" id="PTHR31082:SF4">
    <property type="entry name" value="PHEROMONE-REGULATED MEMBRANE PROTEIN 10"/>
    <property type="match status" value="1"/>
</dbReference>
<dbReference type="OrthoDB" id="1490274at2"/>
<keyword evidence="3 6" id="KW-1133">Transmembrane helix</keyword>
<dbReference type="InterPro" id="IPR051361">
    <property type="entry name" value="ThrE/Ser_Exporter"/>
</dbReference>
<evidence type="ECO:0000259" key="8">
    <source>
        <dbReference type="Pfam" id="PF12821"/>
    </source>
</evidence>
<feature type="transmembrane region" description="Helical" evidence="6">
    <location>
        <begin position="352"/>
        <end position="372"/>
    </location>
</feature>
<dbReference type="PANTHER" id="PTHR31082">
    <property type="entry name" value="PHEROMONE-REGULATED MEMBRANE PROTEIN 10"/>
    <property type="match status" value="1"/>
</dbReference>
<evidence type="ECO:0008006" key="11">
    <source>
        <dbReference type="Google" id="ProtNLM"/>
    </source>
</evidence>
<reference evidence="9 10" key="2">
    <citation type="submission" date="2018-03" db="EMBL/GenBank/DDBJ databases">
        <authorList>
            <person name="Keele B.F."/>
        </authorList>
    </citation>
    <scope>NUCLEOTIDE SEQUENCE [LARGE SCALE GENOMIC DNA]</scope>
    <source>
        <strain evidence="9 10">D13</strain>
    </source>
</reference>
<dbReference type="KEGG" id="xba:C7S18_18540"/>
<feature type="transmembrane region" description="Helical" evidence="6">
    <location>
        <begin position="384"/>
        <end position="404"/>
    </location>
</feature>
<evidence type="ECO:0000313" key="10">
    <source>
        <dbReference type="Proteomes" id="UP000241074"/>
    </source>
</evidence>
<evidence type="ECO:0000313" key="9">
    <source>
        <dbReference type="EMBL" id="AVP99046.1"/>
    </source>
</evidence>
<dbReference type="Pfam" id="PF12821">
    <property type="entry name" value="ThrE_2"/>
    <property type="match status" value="1"/>
</dbReference>
<name>A0A2P1PW38_9GAMM</name>
<dbReference type="InterPro" id="IPR010619">
    <property type="entry name" value="ThrE-like_N"/>
</dbReference>
<keyword evidence="2 6" id="KW-0812">Transmembrane</keyword>
<feature type="transmembrane region" description="Helical" evidence="6">
    <location>
        <begin position="323"/>
        <end position="340"/>
    </location>
</feature>
<keyword evidence="4 6" id="KW-0472">Membrane</keyword>
<evidence type="ECO:0000256" key="3">
    <source>
        <dbReference type="ARBA" id="ARBA00022989"/>
    </source>
</evidence>
<feature type="domain" description="Threonine/Serine exporter ThrE" evidence="8">
    <location>
        <begin position="283"/>
        <end position="401"/>
    </location>
</feature>
<gene>
    <name evidence="9" type="ORF">C7S18_18540</name>
</gene>
<feature type="transmembrane region" description="Helical" evidence="6">
    <location>
        <begin position="298"/>
        <end position="317"/>
    </location>
</feature>
<comment type="subcellular location">
    <subcellularLocation>
        <location evidence="1">Membrane</location>
        <topology evidence="1">Multi-pass membrane protein</topology>
    </subcellularLocation>
</comment>
<evidence type="ECO:0000259" key="7">
    <source>
        <dbReference type="Pfam" id="PF06738"/>
    </source>
</evidence>
<feature type="transmembrane region" description="Helical" evidence="6">
    <location>
        <begin position="235"/>
        <end position="254"/>
    </location>
</feature>
<dbReference type="RefSeq" id="WP_106892965.1">
    <property type="nucleotide sequence ID" value="NZ_CP027860.1"/>
</dbReference>
<protein>
    <recommendedName>
        <fullName evidence="11">Threonine/serine exporter family protein</fullName>
    </recommendedName>
</protein>
<organism evidence="9 10">
    <name type="scientific">Ahniella affigens</name>
    <dbReference type="NCBI Taxonomy" id="2021234"/>
    <lineage>
        <taxon>Bacteria</taxon>
        <taxon>Pseudomonadati</taxon>
        <taxon>Pseudomonadota</taxon>
        <taxon>Gammaproteobacteria</taxon>
        <taxon>Lysobacterales</taxon>
        <taxon>Rhodanobacteraceae</taxon>
        <taxon>Ahniella</taxon>
    </lineage>
</organism>
<reference evidence="9 10" key="1">
    <citation type="submission" date="2018-03" db="EMBL/GenBank/DDBJ databases">
        <title>Ahniella affigens gen. nov., sp. nov., a gammaproteobacterium isolated from sandy soil near a stream.</title>
        <authorList>
            <person name="Ko Y."/>
            <person name="Kim J.-H."/>
        </authorList>
    </citation>
    <scope>NUCLEOTIDE SEQUENCE [LARGE SCALE GENOMIC DNA]</scope>
    <source>
        <strain evidence="9 10">D13</strain>
    </source>
</reference>
<evidence type="ECO:0000256" key="2">
    <source>
        <dbReference type="ARBA" id="ARBA00022692"/>
    </source>
</evidence>
<keyword evidence="10" id="KW-1185">Reference proteome</keyword>
<dbReference type="AlphaFoldDB" id="A0A2P1PW38"/>
<evidence type="ECO:0000256" key="1">
    <source>
        <dbReference type="ARBA" id="ARBA00004141"/>
    </source>
</evidence>